<dbReference type="Pfam" id="PF04576">
    <property type="entry name" value="Zein-binding"/>
    <property type="match status" value="1"/>
</dbReference>
<dbReference type="InterPro" id="IPR007656">
    <property type="entry name" value="GTD-bd"/>
</dbReference>
<keyword evidence="9" id="KW-1185">Reference proteome</keyword>
<keyword evidence="2 6" id="KW-0812">Transmembrane</keyword>
<dbReference type="PANTHER" id="PTHR31422:SF0">
    <property type="entry name" value="MYOSIN-BINDING PROTEIN 7"/>
    <property type="match status" value="1"/>
</dbReference>
<dbReference type="PANTHER" id="PTHR31422">
    <property type="entry name" value="BNAANNG28530D PROTEIN"/>
    <property type="match status" value="1"/>
</dbReference>
<evidence type="ECO:0000256" key="5">
    <source>
        <dbReference type="SAM" id="Coils"/>
    </source>
</evidence>
<sequence>MESDNSPPSPSLVKCCDCGCSCSMMNSAMMNRSLSGTYLRSVKRKYDEFDEEKPFTIPGFVIPQNARVEIENECQALRETVTSQQQTIQDLISELEEERNASSSAANEAMSMILRLQREKAEIQMEARQFKRFAEEKMAHDQQETLALEDLLYKREQAIQSLTCEVEAYKHRMMSYGLTEAEADGADGDKGMSRNNSMNENMEGQFVFPHYEIYPPLKCNINESMVYPDGDDETADIEKYESGETPHSRDQLKDLEYRINQLEKSPRTIQPDREYVGAKNVLEKVIVGQSPRRARHLRKFSTDSSNSLFAMGREIGPDSPKYGTSFKKTELSHLDLTSNLRKVDNASEVGDDMDDRVYTIDSIHQGASTNGIVDHNVSVGIGGDDYMTTPRDSLNHSDVRDLEVQKLYARLHALEADRESMRQAIISIGTDKAQLVLLKEIAQNLCKEMSPSRGMPVQKSVVRSFSFASLFKWIVSFVFWRRKARRCKYMFGLSTNNAGLLMLLDRGPRVGQWRFISNTNL</sequence>
<proteinExistence type="predicted"/>
<name>A0ABR0UV24_REHGL</name>
<keyword evidence="3 6" id="KW-1133">Transmembrane helix</keyword>
<evidence type="ECO:0000256" key="1">
    <source>
        <dbReference type="ARBA" id="ARBA00004370"/>
    </source>
</evidence>
<evidence type="ECO:0000256" key="3">
    <source>
        <dbReference type="ARBA" id="ARBA00022989"/>
    </source>
</evidence>
<evidence type="ECO:0000313" key="8">
    <source>
        <dbReference type="EMBL" id="KAK6126497.1"/>
    </source>
</evidence>
<evidence type="ECO:0000256" key="2">
    <source>
        <dbReference type="ARBA" id="ARBA00022692"/>
    </source>
</evidence>
<dbReference type="EMBL" id="JABTTQ020002043">
    <property type="protein sequence ID" value="KAK6126497.1"/>
    <property type="molecule type" value="Genomic_DNA"/>
</dbReference>
<evidence type="ECO:0000256" key="4">
    <source>
        <dbReference type="ARBA" id="ARBA00023136"/>
    </source>
</evidence>
<feature type="transmembrane region" description="Helical" evidence="6">
    <location>
        <begin position="461"/>
        <end position="480"/>
    </location>
</feature>
<comment type="caution">
    <text evidence="8">The sequence shown here is derived from an EMBL/GenBank/DDBJ whole genome shotgun (WGS) entry which is preliminary data.</text>
</comment>
<keyword evidence="4 6" id="KW-0472">Membrane</keyword>
<dbReference type="PROSITE" id="PS51775">
    <property type="entry name" value="GTD_BINDING"/>
    <property type="match status" value="1"/>
</dbReference>
<evidence type="ECO:0000313" key="9">
    <source>
        <dbReference type="Proteomes" id="UP001318860"/>
    </source>
</evidence>
<evidence type="ECO:0000259" key="7">
    <source>
        <dbReference type="PROSITE" id="PS51775"/>
    </source>
</evidence>
<feature type="domain" description="GTD-binding" evidence="7">
    <location>
        <begin position="72"/>
        <end position="170"/>
    </location>
</feature>
<keyword evidence="5" id="KW-0175">Coiled coil</keyword>
<dbReference type="Proteomes" id="UP001318860">
    <property type="component" value="Unassembled WGS sequence"/>
</dbReference>
<evidence type="ECO:0000256" key="6">
    <source>
        <dbReference type="SAM" id="Phobius"/>
    </source>
</evidence>
<comment type="subcellular location">
    <subcellularLocation>
        <location evidence="1">Membrane</location>
    </subcellularLocation>
</comment>
<reference evidence="8 9" key="1">
    <citation type="journal article" date="2021" name="Comput. Struct. Biotechnol. J.">
        <title>De novo genome assembly of the potent medicinal plant Rehmannia glutinosa using nanopore technology.</title>
        <authorList>
            <person name="Ma L."/>
            <person name="Dong C."/>
            <person name="Song C."/>
            <person name="Wang X."/>
            <person name="Zheng X."/>
            <person name="Niu Y."/>
            <person name="Chen S."/>
            <person name="Feng W."/>
        </authorList>
    </citation>
    <scope>NUCLEOTIDE SEQUENCE [LARGE SCALE GENOMIC DNA]</scope>
    <source>
        <strain evidence="8">DH-2019</strain>
    </source>
</reference>
<gene>
    <name evidence="8" type="ORF">DH2020_039770</name>
</gene>
<protein>
    <recommendedName>
        <fullName evidence="7">GTD-binding domain-containing protein</fullName>
    </recommendedName>
</protein>
<accession>A0ABR0UV24</accession>
<organism evidence="8 9">
    <name type="scientific">Rehmannia glutinosa</name>
    <name type="common">Chinese foxglove</name>
    <dbReference type="NCBI Taxonomy" id="99300"/>
    <lineage>
        <taxon>Eukaryota</taxon>
        <taxon>Viridiplantae</taxon>
        <taxon>Streptophyta</taxon>
        <taxon>Embryophyta</taxon>
        <taxon>Tracheophyta</taxon>
        <taxon>Spermatophyta</taxon>
        <taxon>Magnoliopsida</taxon>
        <taxon>eudicotyledons</taxon>
        <taxon>Gunneridae</taxon>
        <taxon>Pentapetalae</taxon>
        <taxon>asterids</taxon>
        <taxon>lamiids</taxon>
        <taxon>Lamiales</taxon>
        <taxon>Orobanchaceae</taxon>
        <taxon>Rehmannieae</taxon>
        <taxon>Rehmannia</taxon>
    </lineage>
</organism>
<feature type="coiled-coil region" evidence="5">
    <location>
        <begin position="67"/>
        <end position="136"/>
    </location>
</feature>